<evidence type="ECO:0000313" key="2">
    <source>
        <dbReference type="EMBL" id="TPP57046.1"/>
    </source>
</evidence>
<dbReference type="STRING" id="46835.A0A504Y8X4"/>
<dbReference type="GO" id="GO:0003676">
    <property type="term" value="F:nucleic acid binding"/>
    <property type="evidence" value="ECO:0007669"/>
    <property type="project" value="InterPro"/>
</dbReference>
<evidence type="ECO:0000313" key="3">
    <source>
        <dbReference type="Proteomes" id="UP000316759"/>
    </source>
</evidence>
<proteinExistence type="predicted"/>
<dbReference type="AlphaFoldDB" id="A0A504Y8X4"/>
<name>A0A504Y8X4_FASGI</name>
<accession>A0A504Y8X4</accession>
<comment type="caution">
    <text evidence="2">The sequence shown here is derived from an EMBL/GenBank/DDBJ whole genome shotgun (WGS) entry which is preliminary data.</text>
</comment>
<dbReference type="InterPro" id="IPR036397">
    <property type="entry name" value="RNaseH_sf"/>
</dbReference>
<feature type="domain" description="Integrase catalytic" evidence="1">
    <location>
        <begin position="10"/>
        <end position="136"/>
    </location>
</feature>
<sequence>MKSPIPSRRATLIPIEAGYGNKMAGIDITGPLPETQLGIKYIIVVMDCFTKWIEVAALPFMEAAALAQAVFDHKICKKHLPGQLHPDGGAVSEILHYLNYTNRRKSIKLVQLPATMKAMDQSNGITGHSRHSRRHL</sequence>
<dbReference type="OrthoDB" id="10047254at2759"/>
<keyword evidence="3" id="KW-1185">Reference proteome</keyword>
<dbReference type="Gene3D" id="3.30.420.10">
    <property type="entry name" value="Ribonuclease H-like superfamily/Ribonuclease H"/>
    <property type="match status" value="1"/>
</dbReference>
<dbReference type="EMBL" id="SUNJ01013735">
    <property type="protein sequence ID" value="TPP57046.1"/>
    <property type="molecule type" value="Genomic_DNA"/>
</dbReference>
<dbReference type="SUPFAM" id="SSF53098">
    <property type="entry name" value="Ribonuclease H-like"/>
    <property type="match status" value="1"/>
</dbReference>
<dbReference type="InterPro" id="IPR001584">
    <property type="entry name" value="Integrase_cat-core"/>
</dbReference>
<dbReference type="InterPro" id="IPR012337">
    <property type="entry name" value="RNaseH-like_sf"/>
</dbReference>
<organism evidence="2 3">
    <name type="scientific">Fasciola gigantica</name>
    <name type="common">Giant liver fluke</name>
    <dbReference type="NCBI Taxonomy" id="46835"/>
    <lineage>
        <taxon>Eukaryota</taxon>
        <taxon>Metazoa</taxon>
        <taxon>Spiralia</taxon>
        <taxon>Lophotrochozoa</taxon>
        <taxon>Platyhelminthes</taxon>
        <taxon>Trematoda</taxon>
        <taxon>Digenea</taxon>
        <taxon>Plagiorchiida</taxon>
        <taxon>Echinostomata</taxon>
        <taxon>Echinostomatoidea</taxon>
        <taxon>Fasciolidae</taxon>
        <taxon>Fasciola</taxon>
    </lineage>
</organism>
<dbReference type="GO" id="GO:0015074">
    <property type="term" value="P:DNA integration"/>
    <property type="evidence" value="ECO:0007669"/>
    <property type="project" value="InterPro"/>
</dbReference>
<dbReference type="Proteomes" id="UP000316759">
    <property type="component" value="Unassembled WGS sequence"/>
</dbReference>
<protein>
    <recommendedName>
        <fullName evidence="1">Integrase catalytic domain-containing protein</fullName>
    </recommendedName>
</protein>
<dbReference type="PROSITE" id="PS50994">
    <property type="entry name" value="INTEGRASE"/>
    <property type="match status" value="1"/>
</dbReference>
<evidence type="ECO:0000259" key="1">
    <source>
        <dbReference type="PROSITE" id="PS50994"/>
    </source>
</evidence>
<gene>
    <name evidence="2" type="ORF">FGIG_00168</name>
</gene>
<reference evidence="2 3" key="1">
    <citation type="submission" date="2019-04" db="EMBL/GenBank/DDBJ databases">
        <title>Annotation for the trematode Fasciola gigantica.</title>
        <authorList>
            <person name="Choi Y.-J."/>
        </authorList>
    </citation>
    <scope>NUCLEOTIDE SEQUENCE [LARGE SCALE GENOMIC DNA]</scope>
    <source>
        <strain evidence="2">Uganda_cow_1</strain>
    </source>
</reference>